<dbReference type="SMART" id="SM00530">
    <property type="entry name" value="HTH_XRE"/>
    <property type="match status" value="3"/>
</dbReference>
<sequence length="323" mass="36208">MISVSKQDAIKYLERKASPGWDACSDSLTISLTEVKYLIDKIYSQNEIDNRGDRQGITMTYRLKELRKKRGLTQSQVANVLGTNQSQYGKYENKKTQLSIENAEILANYFGVSTAYILGLEEAPETKTVPESNTIGELIKESGKQLTQISKETGIAYPTLSGYNQGIRTPKKDNAKILANYFGVSVSYLLGLDDQSEMRANNFQILVKDSHKTLKEISEETGIGYSTLGNYNQGTSNPKRENAEILAKYFGVSTAYIMGIDEASEAKVVPEYQMIGELFFNLLMDVTNQTVYEGVITTITLNHKKFKLTVEEIEDDDITRTED</sequence>
<dbReference type="GO" id="GO:0003677">
    <property type="term" value="F:DNA binding"/>
    <property type="evidence" value="ECO:0007669"/>
    <property type="project" value="UniProtKB-KW"/>
</dbReference>
<feature type="domain" description="HTH cro/C1-type" evidence="2">
    <location>
        <begin position="63"/>
        <end position="117"/>
    </location>
</feature>
<organism evidence="3 4">
    <name type="scientific">Streptococcus suis</name>
    <dbReference type="NCBI Taxonomy" id="1307"/>
    <lineage>
        <taxon>Bacteria</taxon>
        <taxon>Bacillati</taxon>
        <taxon>Bacillota</taxon>
        <taxon>Bacilli</taxon>
        <taxon>Lactobacillales</taxon>
        <taxon>Streptococcaceae</taxon>
        <taxon>Streptococcus</taxon>
    </lineage>
</organism>
<evidence type="ECO:0000313" key="3">
    <source>
        <dbReference type="EMBL" id="CYX36175.1"/>
    </source>
</evidence>
<feature type="domain" description="HTH cro/C1-type" evidence="2">
    <location>
        <begin position="135"/>
        <end position="189"/>
    </location>
</feature>
<evidence type="ECO:0000259" key="2">
    <source>
        <dbReference type="PROSITE" id="PS50943"/>
    </source>
</evidence>
<protein>
    <submittedName>
        <fullName evidence="3">Transcriptional regulator</fullName>
    </submittedName>
</protein>
<keyword evidence="1" id="KW-0238">DNA-binding</keyword>
<proteinExistence type="predicted"/>
<dbReference type="EMBL" id="FILR01000004">
    <property type="protein sequence ID" value="CYX36175.1"/>
    <property type="molecule type" value="Genomic_DNA"/>
</dbReference>
<evidence type="ECO:0000313" key="4">
    <source>
        <dbReference type="Proteomes" id="UP000071601"/>
    </source>
</evidence>
<evidence type="ECO:0000256" key="1">
    <source>
        <dbReference type="ARBA" id="ARBA00023125"/>
    </source>
</evidence>
<dbReference type="InterPro" id="IPR001387">
    <property type="entry name" value="Cro/C1-type_HTH"/>
</dbReference>
<dbReference type="PANTHER" id="PTHR46558">
    <property type="entry name" value="TRACRIPTIONAL REGULATORY PROTEIN-RELATED-RELATED"/>
    <property type="match status" value="1"/>
</dbReference>
<dbReference type="CDD" id="cd00093">
    <property type="entry name" value="HTH_XRE"/>
    <property type="match status" value="3"/>
</dbReference>
<accession>A0AB33U7I2</accession>
<dbReference type="Gene3D" id="1.10.260.40">
    <property type="entry name" value="lambda repressor-like DNA-binding domains"/>
    <property type="match status" value="3"/>
</dbReference>
<gene>
    <name evidence="3" type="ORF">ERS132525_00569</name>
</gene>
<feature type="domain" description="HTH cro/C1-type" evidence="2">
    <location>
        <begin position="213"/>
        <end position="257"/>
    </location>
</feature>
<dbReference type="InterPro" id="IPR010982">
    <property type="entry name" value="Lambda_DNA-bd_dom_sf"/>
</dbReference>
<dbReference type="Proteomes" id="UP000071601">
    <property type="component" value="Unassembled WGS sequence"/>
</dbReference>
<dbReference type="Pfam" id="PF01381">
    <property type="entry name" value="HTH_3"/>
    <property type="match status" value="3"/>
</dbReference>
<dbReference type="SUPFAM" id="SSF47413">
    <property type="entry name" value="lambda repressor-like DNA-binding domains"/>
    <property type="match status" value="3"/>
</dbReference>
<dbReference type="PROSITE" id="PS50943">
    <property type="entry name" value="HTH_CROC1"/>
    <property type="match status" value="3"/>
</dbReference>
<reference evidence="3 4" key="1">
    <citation type="submission" date="2016-02" db="EMBL/GenBank/DDBJ databases">
        <authorList>
            <consortium name="Pathogen Informatics"/>
        </authorList>
    </citation>
    <scope>NUCLEOTIDE SEQUENCE [LARGE SCALE GENOMIC DNA]</scope>
    <source>
        <strain evidence="3 4">SS985</strain>
    </source>
</reference>
<name>A0AB33U7I2_STRSU</name>
<comment type="caution">
    <text evidence="3">The sequence shown here is derived from an EMBL/GenBank/DDBJ whole genome shotgun (WGS) entry which is preliminary data.</text>
</comment>
<dbReference type="AlphaFoldDB" id="A0AB33U7I2"/>
<dbReference type="PANTHER" id="PTHR46558:SF11">
    <property type="entry name" value="HTH-TYPE TRANSCRIPTIONAL REGULATOR XRE"/>
    <property type="match status" value="1"/>
</dbReference>